<keyword evidence="4" id="KW-1185">Reference proteome</keyword>
<dbReference type="Proteomes" id="UP001165524">
    <property type="component" value="Unassembled WGS sequence"/>
</dbReference>
<dbReference type="SUPFAM" id="SSF52218">
    <property type="entry name" value="Flavoproteins"/>
    <property type="match status" value="1"/>
</dbReference>
<reference evidence="3" key="1">
    <citation type="submission" date="2022-04" db="EMBL/GenBank/DDBJ databases">
        <title>Alcanivorax sp. CY1518 draft genome sequence.</title>
        <authorList>
            <person name="Zhao G."/>
            <person name="An M."/>
        </authorList>
    </citation>
    <scope>NUCLEOTIDE SEQUENCE</scope>
    <source>
        <strain evidence="3">CY1518</strain>
    </source>
</reference>
<evidence type="ECO:0000313" key="4">
    <source>
        <dbReference type="Proteomes" id="UP001165524"/>
    </source>
</evidence>
<comment type="caution">
    <text evidence="3">The sequence shown here is derived from an EMBL/GenBank/DDBJ whole genome shotgun (WGS) entry which is preliminary data.</text>
</comment>
<dbReference type="RefSeq" id="WP_246950115.1">
    <property type="nucleotide sequence ID" value="NZ_JALKII010000002.1"/>
</dbReference>
<dbReference type="Gene3D" id="3.40.50.360">
    <property type="match status" value="1"/>
</dbReference>
<evidence type="ECO:0000259" key="2">
    <source>
        <dbReference type="Pfam" id="PF03358"/>
    </source>
</evidence>
<protein>
    <submittedName>
        <fullName evidence="3">NAD(P)H-dependent oxidoreductase</fullName>
    </submittedName>
</protein>
<organism evidence="3 4">
    <name type="scientific">Alcanivorax quisquiliarum</name>
    <dbReference type="NCBI Taxonomy" id="2933565"/>
    <lineage>
        <taxon>Bacteria</taxon>
        <taxon>Pseudomonadati</taxon>
        <taxon>Pseudomonadota</taxon>
        <taxon>Gammaproteobacteria</taxon>
        <taxon>Oceanospirillales</taxon>
        <taxon>Alcanivoracaceae</taxon>
        <taxon>Alcanivorax</taxon>
    </lineage>
</organism>
<keyword evidence="1" id="KW-0285">Flavoprotein</keyword>
<evidence type="ECO:0000313" key="3">
    <source>
        <dbReference type="EMBL" id="MCK0537216.1"/>
    </source>
</evidence>
<sequence>MAEKTLLIVAHAPSENTRRLVEAVLHGSRHPDLEADVTSRWVPPLEAGPEDVLSADGIILGTTENLGYMSGALKDFFDRTYYAVLEEKQGLPCGVFIRAGHDGTGTRRALESILTGLRWRMVQEVLICRGDWQDDFVTQCEALGLALAAGLDAGIY</sequence>
<name>A0ABT0E5W3_9GAMM</name>
<dbReference type="InterPro" id="IPR029039">
    <property type="entry name" value="Flavoprotein-like_sf"/>
</dbReference>
<evidence type="ECO:0000256" key="1">
    <source>
        <dbReference type="ARBA" id="ARBA00022643"/>
    </source>
</evidence>
<keyword evidence="1" id="KW-0288">FMN</keyword>
<dbReference type="EMBL" id="JALKII010000002">
    <property type="protein sequence ID" value="MCK0537216.1"/>
    <property type="molecule type" value="Genomic_DNA"/>
</dbReference>
<dbReference type="Pfam" id="PF03358">
    <property type="entry name" value="FMN_red"/>
    <property type="match status" value="1"/>
</dbReference>
<feature type="domain" description="NADPH-dependent FMN reductase-like" evidence="2">
    <location>
        <begin position="50"/>
        <end position="125"/>
    </location>
</feature>
<gene>
    <name evidence="3" type="ORF">MU846_05780</name>
</gene>
<dbReference type="InterPro" id="IPR005025">
    <property type="entry name" value="FMN_Rdtase-like_dom"/>
</dbReference>
<accession>A0ABT0E5W3</accession>
<proteinExistence type="predicted"/>